<dbReference type="EMBL" id="QBLH01000889">
    <property type="protein sequence ID" value="TGZ53847.1"/>
    <property type="molecule type" value="Genomic_DNA"/>
</dbReference>
<evidence type="ECO:0000313" key="2">
    <source>
        <dbReference type="EMBL" id="TGZ53847.1"/>
    </source>
</evidence>
<organism evidence="2 3">
    <name type="scientific">Temnothorax longispinosus</name>
    <dbReference type="NCBI Taxonomy" id="300112"/>
    <lineage>
        <taxon>Eukaryota</taxon>
        <taxon>Metazoa</taxon>
        <taxon>Ecdysozoa</taxon>
        <taxon>Arthropoda</taxon>
        <taxon>Hexapoda</taxon>
        <taxon>Insecta</taxon>
        <taxon>Pterygota</taxon>
        <taxon>Neoptera</taxon>
        <taxon>Endopterygota</taxon>
        <taxon>Hymenoptera</taxon>
        <taxon>Apocrita</taxon>
        <taxon>Aculeata</taxon>
        <taxon>Formicoidea</taxon>
        <taxon>Formicidae</taxon>
        <taxon>Myrmicinae</taxon>
        <taxon>Temnothorax</taxon>
    </lineage>
</organism>
<evidence type="ECO:0000313" key="3">
    <source>
        <dbReference type="Proteomes" id="UP000310200"/>
    </source>
</evidence>
<feature type="compositionally biased region" description="Polar residues" evidence="1">
    <location>
        <begin position="139"/>
        <end position="148"/>
    </location>
</feature>
<reference evidence="2 3" key="1">
    <citation type="journal article" date="2019" name="Philos. Trans. R. Soc. Lond., B, Biol. Sci.">
        <title>Ant behaviour and brain gene expression of defending hosts depend on the ecological success of the intruding social parasite.</title>
        <authorList>
            <person name="Kaur R."/>
            <person name="Stoldt M."/>
            <person name="Jongepier E."/>
            <person name="Feldmeyer B."/>
            <person name="Menzel F."/>
            <person name="Bornberg-Bauer E."/>
            <person name="Foitzik S."/>
        </authorList>
    </citation>
    <scope>NUCLEOTIDE SEQUENCE [LARGE SCALE GENOMIC DNA]</scope>
    <source>
        <tissue evidence="2">Whole body</tissue>
    </source>
</reference>
<protein>
    <submittedName>
        <fullName evidence="2">Uncharacterized protein</fullName>
    </submittedName>
</protein>
<feature type="region of interest" description="Disordered" evidence="1">
    <location>
        <begin position="133"/>
        <end position="166"/>
    </location>
</feature>
<accession>A0A4S2L0I7</accession>
<dbReference type="AlphaFoldDB" id="A0A4S2L0I7"/>
<dbReference type="Proteomes" id="UP000310200">
    <property type="component" value="Unassembled WGS sequence"/>
</dbReference>
<sequence length="326" mass="37158">MEGGSRRALWELDLKALHFGDAAKRKHLSSASAPDCLCLQLPRELLQPSPACENKPRSGEYYGDGNFLIVPTRQHPYFTRPVLPTTKPPLALQEAEWGRDERRKKYHVGRMRCPFAVRHRVMCARFATRVRTHGGEGGWQSTKKNSGVSGAGRREREKQSEKNRAGIQAASKIEYKYPARTSETKYRFHRIAKENRRKEGGELPPPLPSRQVTATAEHKDNCINLFPIRHRNSRSFGLITTRLPYHPVGLRFPIKFLEEQNARSPAAHHRSLTLLNCDLHRRITAGRGRFVPMREIFHFLFRSSSQVSFKTADPDTVAGSNLHKAP</sequence>
<feature type="region of interest" description="Disordered" evidence="1">
    <location>
        <begin position="194"/>
        <end position="213"/>
    </location>
</feature>
<name>A0A4S2L0I7_9HYME</name>
<keyword evidence="3" id="KW-1185">Reference proteome</keyword>
<proteinExistence type="predicted"/>
<evidence type="ECO:0000256" key="1">
    <source>
        <dbReference type="SAM" id="MobiDB-lite"/>
    </source>
</evidence>
<comment type="caution">
    <text evidence="2">The sequence shown here is derived from an EMBL/GenBank/DDBJ whole genome shotgun (WGS) entry which is preliminary data.</text>
</comment>
<feature type="compositionally biased region" description="Basic and acidic residues" evidence="1">
    <location>
        <begin position="152"/>
        <end position="164"/>
    </location>
</feature>
<gene>
    <name evidence="2" type="ORF">DBV15_01835</name>
</gene>